<keyword evidence="1" id="KW-0472">Membrane</keyword>
<feature type="transmembrane region" description="Helical" evidence="1">
    <location>
        <begin position="12"/>
        <end position="29"/>
    </location>
</feature>
<dbReference type="Gene3D" id="2.170.120.30">
    <property type="match status" value="1"/>
</dbReference>
<accession>A0ABY4P7H1</accession>
<dbReference type="PANTHER" id="PTHR37804">
    <property type="entry name" value="CDAA REGULATORY PROTEIN CDAR"/>
    <property type="match status" value="1"/>
</dbReference>
<dbReference type="InterPro" id="IPR053154">
    <property type="entry name" value="c-di-AMP_regulator"/>
</dbReference>
<dbReference type="Pfam" id="PF07949">
    <property type="entry name" value="YbbR"/>
    <property type="match status" value="2"/>
</dbReference>
<evidence type="ECO:0000256" key="1">
    <source>
        <dbReference type="SAM" id="Phobius"/>
    </source>
</evidence>
<sequence length="325" mass="36542">MKKWRKFVNSKYFYLTLSFLIALWIYWSVSLPSIGSTRSSTNNSTMNANETATEQVKLQVNSDSENYFITGYPKQVKVKLEGPAALLTATKNTHNFTVYIDLHNLGVGHHRVLVRQNGLNHDLKYSIKPRYVDVDIEPKAQRVFPVQAEYDSKNVDSGYIAGDASVSPQVVQVVGARSEVQRISQVVARATLPKNTSSNFHQEVLLQALDVQGRTLSVVINPQTARVKVSVTVPSKKVAIKLIPKNNNYNKNYNLISDVKTVRIYARKKVLNQINELEIPVDVSKLDNKDSKVVTINQTKFDIIDSSPRTIKVYLKSDSDQSVSD</sequence>
<keyword evidence="1" id="KW-1133">Transmembrane helix</keyword>
<protein>
    <submittedName>
        <fullName evidence="2">CdaR family protein</fullName>
    </submittedName>
</protein>
<dbReference type="RefSeq" id="WP_249513920.1">
    <property type="nucleotide sequence ID" value="NZ_CP093366.1"/>
</dbReference>
<organism evidence="2 3">
    <name type="scientific">Bombilactobacillus folatiphilus</name>
    <dbReference type="NCBI Taxonomy" id="2923362"/>
    <lineage>
        <taxon>Bacteria</taxon>
        <taxon>Bacillati</taxon>
        <taxon>Bacillota</taxon>
        <taxon>Bacilli</taxon>
        <taxon>Lactobacillales</taxon>
        <taxon>Lactobacillaceae</taxon>
        <taxon>Bombilactobacillus</taxon>
    </lineage>
</organism>
<proteinExistence type="predicted"/>
<evidence type="ECO:0000313" key="3">
    <source>
        <dbReference type="Proteomes" id="UP000831495"/>
    </source>
</evidence>
<dbReference type="Proteomes" id="UP000831495">
    <property type="component" value="Chromosome"/>
</dbReference>
<keyword evidence="3" id="KW-1185">Reference proteome</keyword>
<reference evidence="2" key="1">
    <citation type="journal article" date="2022" name="Int. J. Syst. Evol. Microbiol.">
        <title>Apilactobacillus apisilvae sp. nov., Nicolia spurrieriana gen. nov. sp. nov., Bombilactobacillus folatiphilus sp. nov. and Bombilactobacillus thymidiniphilus sp. nov., four new lactic acid bacterial isolates from stingless bees Tetragonula carbonaria and Austroplebeia australis.</title>
        <authorList>
            <person name="Oliphant S.A."/>
            <person name="Watson-Haigh N.S."/>
            <person name="Sumby K.M."/>
            <person name="Gardner J."/>
            <person name="Groom S."/>
            <person name="Jiranek V."/>
        </authorList>
    </citation>
    <scope>NUCLEOTIDE SEQUENCE</scope>
    <source>
        <strain evidence="2">SG4_D2</strain>
    </source>
</reference>
<keyword evidence="1" id="KW-0812">Transmembrane</keyword>
<evidence type="ECO:0000313" key="2">
    <source>
        <dbReference type="EMBL" id="UQS81650.1"/>
    </source>
</evidence>
<gene>
    <name evidence="2" type="ORF">MOO45_05445</name>
</gene>
<dbReference type="EMBL" id="CP093366">
    <property type="protein sequence ID" value="UQS81650.1"/>
    <property type="molecule type" value="Genomic_DNA"/>
</dbReference>
<dbReference type="InterPro" id="IPR012505">
    <property type="entry name" value="YbbR"/>
</dbReference>
<dbReference type="PANTHER" id="PTHR37804:SF1">
    <property type="entry name" value="CDAA REGULATORY PROTEIN CDAR"/>
    <property type="match status" value="1"/>
</dbReference>
<dbReference type="Gene3D" id="2.170.120.40">
    <property type="entry name" value="YbbR-like domain"/>
    <property type="match status" value="2"/>
</dbReference>
<name>A0ABY4P7H1_9LACO</name>